<gene>
    <name evidence="3" type="ordered locus">MYPE6780</name>
</gene>
<reference evidence="3 4" key="1">
    <citation type="journal article" date="2002" name="Nucleic Acids Res.">
        <title>The complete genomic sequence of Mycoplasma penetrans, an intracellular bacterial pathogen in humans.</title>
        <authorList>
            <person name="Sasaki Y."/>
            <person name="Ishikawa J."/>
            <person name="Yamashita A."/>
            <person name="Oshima K."/>
            <person name="Kenri T."/>
            <person name="Furuya K."/>
            <person name="Yoshino C."/>
            <person name="Horino A."/>
            <person name="Shiba T."/>
            <person name="Sasaki T."/>
            <person name="Hattori M."/>
        </authorList>
    </citation>
    <scope>NUCLEOTIDE SEQUENCE [LARGE SCALE GENOMIC DNA]</scope>
    <source>
        <strain evidence="3 4">HF-2</strain>
    </source>
</reference>
<evidence type="ECO:0000313" key="4">
    <source>
        <dbReference type="Proteomes" id="UP000002522"/>
    </source>
</evidence>
<dbReference type="Proteomes" id="UP000002522">
    <property type="component" value="Chromosome"/>
</dbReference>
<evidence type="ECO:0000256" key="2">
    <source>
        <dbReference type="SAM" id="SignalP"/>
    </source>
</evidence>
<dbReference type="HOGENOM" id="CLU_040028_0_0_14"/>
<dbReference type="RefSeq" id="WP_011077500.1">
    <property type="nucleotide sequence ID" value="NC_004432.1"/>
</dbReference>
<keyword evidence="3" id="KW-0449">Lipoprotein</keyword>
<organism evidence="3 4">
    <name type="scientific">Malacoplasma penetrans (strain HF-2)</name>
    <name type="common">Mycoplasma penetrans</name>
    <dbReference type="NCBI Taxonomy" id="272633"/>
    <lineage>
        <taxon>Bacteria</taxon>
        <taxon>Bacillati</taxon>
        <taxon>Mycoplasmatota</taxon>
        <taxon>Mycoplasmoidales</taxon>
        <taxon>Mycoplasmoidaceae</taxon>
        <taxon>Malacoplasma</taxon>
    </lineage>
</organism>
<protein>
    <submittedName>
        <fullName evidence="3">P35 lipoprotein homolog reported as gene for P38 lipoprotein</fullName>
    </submittedName>
</protein>
<sequence length="383" mass="40201">MKIKKIKLLKALALTGAFGIVATVPIIVSSCSSTDNGGSGNNTGGNGNQGDGGGSGNTDQQENKTVKPELKDNVELNGKLSTIYGTDSKTTNELISEDIKANPENYFTNGSELKDVINQSTVTVDGGFSASQWTEGSDYTTWSAVTGVVKVTYPAAAPQIDIASLNALKQETFKDDTTIQAFLTAANLSFSNTSSFTVENKLGLTNGDLLHVNIKANRTAANGGNLNLDLQIPVSNINLKTILKVSVSATNNSTGTNIEAVSDLTTNFSYNIGIDSTLNFTQTGTAPTATTAEANNATEVLKKLGYQTGNNLDNDKISAALGIYNCKFTPKSATEKQGATAGLGGNKVYTVVVDAAPYDSNYVWDDGSTDTKEFSFDVSLTVN</sequence>
<keyword evidence="4" id="KW-1185">Reference proteome</keyword>
<dbReference type="InParanoid" id="Q8EV88"/>
<dbReference type="KEGG" id="mpe:MYPE6780"/>
<keyword evidence="2" id="KW-0732">Signal</keyword>
<proteinExistence type="predicted"/>
<feature type="chain" id="PRO_5004308482" evidence="2">
    <location>
        <begin position="23"/>
        <end position="383"/>
    </location>
</feature>
<evidence type="ECO:0000313" key="3">
    <source>
        <dbReference type="EMBL" id="BAC44470.1"/>
    </source>
</evidence>
<dbReference type="PROSITE" id="PS51257">
    <property type="entry name" value="PROKAR_LIPOPROTEIN"/>
    <property type="match status" value="1"/>
</dbReference>
<dbReference type="EMBL" id="BA000026">
    <property type="protein sequence ID" value="BAC44470.1"/>
    <property type="molecule type" value="Genomic_DNA"/>
</dbReference>
<feature type="signal peptide" evidence="2">
    <location>
        <begin position="1"/>
        <end position="22"/>
    </location>
</feature>
<dbReference type="Pfam" id="PF07668">
    <property type="entry name" value="MpPF1"/>
    <property type="match status" value="1"/>
</dbReference>
<feature type="region of interest" description="Disordered" evidence="1">
    <location>
        <begin position="33"/>
        <end position="69"/>
    </location>
</feature>
<evidence type="ECO:0000256" key="1">
    <source>
        <dbReference type="SAM" id="MobiDB-lite"/>
    </source>
</evidence>
<dbReference type="AlphaFoldDB" id="Q8EV88"/>
<dbReference type="InterPro" id="IPR011653">
    <property type="entry name" value="Lipoprotein_p35"/>
</dbReference>
<accession>Q8EV88</accession>
<feature type="compositionally biased region" description="Gly residues" evidence="1">
    <location>
        <begin position="37"/>
        <end position="56"/>
    </location>
</feature>
<dbReference type="GO" id="GO:0016020">
    <property type="term" value="C:membrane"/>
    <property type="evidence" value="ECO:0007669"/>
    <property type="project" value="InterPro"/>
</dbReference>
<name>Q8EV88_MALP2</name>